<keyword evidence="1" id="KW-0479">Metal-binding</keyword>
<evidence type="ECO:0000256" key="3">
    <source>
        <dbReference type="ARBA" id="ARBA00022833"/>
    </source>
</evidence>
<reference evidence="7 8" key="1">
    <citation type="submission" date="2019-04" db="EMBL/GenBank/DDBJ databases">
        <title>An improved genome assembly and genetic linkage map for asparagus bean, Vigna unguiculata ssp. sesquipedialis.</title>
        <authorList>
            <person name="Xia Q."/>
            <person name="Zhang R."/>
            <person name="Dong Y."/>
        </authorList>
    </citation>
    <scope>NUCLEOTIDE SEQUENCE [LARGE SCALE GENOMIC DNA]</scope>
    <source>
        <tissue evidence="7">Leaf</tissue>
    </source>
</reference>
<sequence>MYEANSCKSCSCSHNEIRGVSCLGGGWKGLGVSPICQCGEVAVMRTARTSRNAGKKFWGCPNFKRGNEGSVGCNYFRWCGEDDVDDRDGVIMRQRRKIVSLEKSNKLYEKWIKRLIGIVCILVVFNVFLVSVVIKSP</sequence>
<evidence type="ECO:0000256" key="5">
    <source>
        <dbReference type="SAM" id="Phobius"/>
    </source>
</evidence>
<keyword evidence="3" id="KW-0862">Zinc</keyword>
<evidence type="ECO:0000256" key="4">
    <source>
        <dbReference type="PROSITE-ProRule" id="PRU01343"/>
    </source>
</evidence>
<protein>
    <recommendedName>
        <fullName evidence="6">GRF-type domain-containing protein</fullName>
    </recommendedName>
</protein>
<name>A0A4D6L9R5_VIGUN</name>
<dbReference type="InterPro" id="IPR010666">
    <property type="entry name" value="Znf_GRF"/>
</dbReference>
<evidence type="ECO:0000256" key="1">
    <source>
        <dbReference type="ARBA" id="ARBA00022723"/>
    </source>
</evidence>
<dbReference type="GO" id="GO:0008270">
    <property type="term" value="F:zinc ion binding"/>
    <property type="evidence" value="ECO:0007669"/>
    <property type="project" value="UniProtKB-KW"/>
</dbReference>
<dbReference type="AlphaFoldDB" id="A0A4D6L9R5"/>
<keyword evidence="5" id="KW-0812">Transmembrane</keyword>
<gene>
    <name evidence="7" type="ORF">DEO72_LG2g5494</name>
</gene>
<dbReference type="PANTHER" id="PTHR33248">
    <property type="entry name" value="ZINC ION-BINDING PROTEIN"/>
    <property type="match status" value="1"/>
</dbReference>
<evidence type="ECO:0000313" key="8">
    <source>
        <dbReference type="Proteomes" id="UP000501690"/>
    </source>
</evidence>
<evidence type="ECO:0000259" key="6">
    <source>
        <dbReference type="PROSITE" id="PS51999"/>
    </source>
</evidence>
<keyword evidence="8" id="KW-1185">Reference proteome</keyword>
<feature type="domain" description="GRF-type" evidence="6">
    <location>
        <begin position="36"/>
        <end position="82"/>
    </location>
</feature>
<evidence type="ECO:0000256" key="2">
    <source>
        <dbReference type="ARBA" id="ARBA00022771"/>
    </source>
</evidence>
<dbReference type="Pfam" id="PF06839">
    <property type="entry name" value="Zn_ribbon_GRF"/>
    <property type="match status" value="1"/>
</dbReference>
<dbReference type="EMBL" id="CP039346">
    <property type="protein sequence ID" value="QCD85135.1"/>
    <property type="molecule type" value="Genomic_DNA"/>
</dbReference>
<dbReference type="Proteomes" id="UP000501690">
    <property type="component" value="Linkage Group LG2"/>
</dbReference>
<proteinExistence type="predicted"/>
<keyword evidence="5" id="KW-0472">Membrane</keyword>
<keyword evidence="5" id="KW-1133">Transmembrane helix</keyword>
<feature type="transmembrane region" description="Helical" evidence="5">
    <location>
        <begin position="115"/>
        <end position="134"/>
    </location>
</feature>
<evidence type="ECO:0000313" key="7">
    <source>
        <dbReference type="EMBL" id="QCD85135.1"/>
    </source>
</evidence>
<keyword evidence="2 4" id="KW-0863">Zinc-finger</keyword>
<organism evidence="7 8">
    <name type="scientific">Vigna unguiculata</name>
    <name type="common">Cowpea</name>
    <dbReference type="NCBI Taxonomy" id="3917"/>
    <lineage>
        <taxon>Eukaryota</taxon>
        <taxon>Viridiplantae</taxon>
        <taxon>Streptophyta</taxon>
        <taxon>Embryophyta</taxon>
        <taxon>Tracheophyta</taxon>
        <taxon>Spermatophyta</taxon>
        <taxon>Magnoliopsida</taxon>
        <taxon>eudicotyledons</taxon>
        <taxon>Gunneridae</taxon>
        <taxon>Pentapetalae</taxon>
        <taxon>rosids</taxon>
        <taxon>fabids</taxon>
        <taxon>Fabales</taxon>
        <taxon>Fabaceae</taxon>
        <taxon>Papilionoideae</taxon>
        <taxon>50 kb inversion clade</taxon>
        <taxon>NPAAA clade</taxon>
        <taxon>indigoferoid/millettioid clade</taxon>
        <taxon>Phaseoleae</taxon>
        <taxon>Vigna</taxon>
    </lineage>
</organism>
<accession>A0A4D6L9R5</accession>
<dbReference type="PROSITE" id="PS51999">
    <property type="entry name" value="ZF_GRF"/>
    <property type="match status" value="1"/>
</dbReference>